<keyword evidence="1" id="KW-0472">Membrane</keyword>
<feature type="transmembrane region" description="Helical" evidence="1">
    <location>
        <begin position="61"/>
        <end position="80"/>
    </location>
</feature>
<evidence type="ECO:0000313" key="3">
    <source>
        <dbReference type="Proteomes" id="UP001589896"/>
    </source>
</evidence>
<keyword evidence="1" id="KW-1133">Transmembrane helix</keyword>
<proteinExistence type="predicted"/>
<evidence type="ECO:0008006" key="4">
    <source>
        <dbReference type="Google" id="ProtNLM"/>
    </source>
</evidence>
<dbReference type="RefSeq" id="WP_386677352.1">
    <property type="nucleotide sequence ID" value="NZ_JBHLTG010000024.1"/>
</dbReference>
<gene>
    <name evidence="2" type="ORF">ACFFGH_34095</name>
</gene>
<accession>A0ABV6S0Y8</accession>
<keyword evidence="3" id="KW-1185">Reference proteome</keyword>
<evidence type="ECO:0000256" key="1">
    <source>
        <dbReference type="SAM" id="Phobius"/>
    </source>
</evidence>
<feature type="transmembrane region" description="Helical" evidence="1">
    <location>
        <begin position="12"/>
        <end position="30"/>
    </location>
</feature>
<protein>
    <recommendedName>
        <fullName evidence="4">Transmembrane protein</fullName>
    </recommendedName>
</protein>
<comment type="caution">
    <text evidence="2">The sequence shown here is derived from an EMBL/GenBank/DDBJ whole genome shotgun (WGS) entry which is preliminary data.</text>
</comment>
<dbReference type="Proteomes" id="UP001589896">
    <property type="component" value="Unassembled WGS sequence"/>
</dbReference>
<feature type="transmembrane region" description="Helical" evidence="1">
    <location>
        <begin position="92"/>
        <end position="111"/>
    </location>
</feature>
<sequence length="124" mass="13478">MEVRDSSYLVKGTVVALTVSGLGYVVLSPLYETGAAKYYVPLLGFLDLFVAYSVQKGLAWLHSWIRGMSIGWLAVAVPFWGRSSEFHGEFAAPMLVVESFSVAAGLGLLLLSFTPAYRKLRIAG</sequence>
<organism evidence="2 3">
    <name type="scientific">Lysobacter korlensis</name>
    <dbReference type="NCBI Taxonomy" id="553636"/>
    <lineage>
        <taxon>Bacteria</taxon>
        <taxon>Pseudomonadati</taxon>
        <taxon>Pseudomonadota</taxon>
        <taxon>Gammaproteobacteria</taxon>
        <taxon>Lysobacterales</taxon>
        <taxon>Lysobacteraceae</taxon>
        <taxon>Lysobacter</taxon>
    </lineage>
</organism>
<evidence type="ECO:0000313" key="2">
    <source>
        <dbReference type="EMBL" id="MFC0682892.1"/>
    </source>
</evidence>
<keyword evidence="1" id="KW-0812">Transmembrane</keyword>
<dbReference type="EMBL" id="JBHLTG010000024">
    <property type="protein sequence ID" value="MFC0682892.1"/>
    <property type="molecule type" value="Genomic_DNA"/>
</dbReference>
<reference evidence="2 3" key="1">
    <citation type="submission" date="2024-09" db="EMBL/GenBank/DDBJ databases">
        <authorList>
            <person name="Sun Q."/>
            <person name="Mori K."/>
        </authorList>
    </citation>
    <scope>NUCLEOTIDE SEQUENCE [LARGE SCALE GENOMIC DNA]</scope>
    <source>
        <strain evidence="2 3">KCTC 23076</strain>
    </source>
</reference>
<name>A0ABV6S0Y8_9GAMM</name>
<feature type="transmembrane region" description="Helical" evidence="1">
    <location>
        <begin position="36"/>
        <end position="54"/>
    </location>
</feature>